<sequence>MNTVNSIGIDCDTHLQARMINALKRLKSTVSVQDGGKYHQSPAQCVIRLETTMTEEQVDEWACRVKAGSGYIGTFKLL</sequence>
<accession>A0A2S1PDJ5</accession>
<dbReference type="RefSeq" id="YP_009801207.1">
    <property type="nucleotide sequence ID" value="NC_047965.1"/>
</dbReference>
<dbReference type="GeneID" id="54991717"/>
<dbReference type="EMBL" id="MH179472">
    <property type="protein sequence ID" value="AWH14632.1"/>
    <property type="molecule type" value="Genomic_DNA"/>
</dbReference>
<dbReference type="Proteomes" id="UP000246834">
    <property type="component" value="Segment"/>
</dbReference>
<keyword evidence="2" id="KW-1185">Reference proteome</keyword>
<proteinExistence type="predicted"/>
<reference evidence="1" key="1">
    <citation type="submission" date="2018-03" db="EMBL/GenBank/DDBJ databases">
        <authorList>
            <person name="Kolsut J."/>
            <person name="Wojcik E."/>
            <person name="Wojtasik A."/>
            <person name="Dastych J."/>
        </authorList>
    </citation>
    <scope>NUCLEOTIDE SEQUENCE</scope>
</reference>
<reference evidence="1" key="2">
    <citation type="submission" date="2018-11" db="EMBL/GenBank/DDBJ databases">
        <title>Complete genome sequences of new Aeromonas and Pseudomonas phages promising in phage therapy dedicated to aquaculture.</title>
        <authorList>
            <person name="Stanczyk M."/>
        </authorList>
    </citation>
    <scope>NUCLEOTIDE SEQUENCE</scope>
</reference>
<organism evidence="1 2">
    <name type="scientific">Pseudomonas phage 22PfluR64PP</name>
    <dbReference type="NCBI Taxonomy" id="2163970"/>
    <lineage>
        <taxon>Viruses</taxon>
        <taxon>Duplodnaviria</taxon>
        <taxon>Heunggongvirae</taxon>
        <taxon>Uroviricota</taxon>
        <taxon>Caudoviricetes</taxon>
        <taxon>Autographivirales</taxon>
        <taxon>Autotranscriptaviridae</taxon>
        <taxon>Studiervirinae</taxon>
        <taxon>Pfluvirus</taxon>
        <taxon>Pfluvirus pv22PfluR64PP</taxon>
        <taxon>Pifdecavirus pv22PfluR64PP</taxon>
    </lineage>
</organism>
<evidence type="ECO:0000313" key="2">
    <source>
        <dbReference type="Proteomes" id="UP000246834"/>
    </source>
</evidence>
<evidence type="ECO:0000313" key="1">
    <source>
        <dbReference type="EMBL" id="AWH14632.1"/>
    </source>
</evidence>
<protein>
    <submittedName>
        <fullName evidence="1">Uncharacterized protein</fullName>
    </submittedName>
</protein>
<dbReference type="KEGG" id="vg:54991717"/>
<name>A0A2S1PDJ5_9CAUD</name>